<dbReference type="InterPro" id="IPR020449">
    <property type="entry name" value="Tscrpt_reg_AraC-type_HTH"/>
</dbReference>
<dbReference type="EMBL" id="APRW01000009">
    <property type="protein sequence ID" value="ENX21584.1"/>
    <property type="molecule type" value="Genomic_DNA"/>
</dbReference>
<dbReference type="Gene3D" id="1.10.10.60">
    <property type="entry name" value="Homeodomain-like"/>
    <property type="match status" value="1"/>
</dbReference>
<feature type="domain" description="HTH araC/xylS-type" evidence="4">
    <location>
        <begin position="238"/>
        <end position="336"/>
    </location>
</feature>
<dbReference type="PANTHER" id="PTHR46796:SF12">
    <property type="entry name" value="HTH-TYPE DNA-BINDING TRANSCRIPTIONAL ACTIVATOR EUTR"/>
    <property type="match status" value="1"/>
</dbReference>
<organism evidence="5 6">
    <name type="scientific">Acinetobacter vivianii</name>
    <dbReference type="NCBI Taxonomy" id="1776742"/>
    <lineage>
        <taxon>Bacteria</taxon>
        <taxon>Pseudomonadati</taxon>
        <taxon>Pseudomonadota</taxon>
        <taxon>Gammaproteobacteria</taxon>
        <taxon>Moraxellales</taxon>
        <taxon>Moraxellaceae</taxon>
        <taxon>Acinetobacter</taxon>
    </lineage>
</organism>
<dbReference type="GO" id="GO:0043565">
    <property type="term" value="F:sequence-specific DNA binding"/>
    <property type="evidence" value="ECO:0007669"/>
    <property type="project" value="InterPro"/>
</dbReference>
<keyword evidence="2" id="KW-0238">DNA-binding</keyword>
<proteinExistence type="predicted"/>
<evidence type="ECO:0000259" key="4">
    <source>
        <dbReference type="PROSITE" id="PS01124"/>
    </source>
</evidence>
<dbReference type="PATRIC" id="fig|1217706.3.peg.779"/>
<keyword evidence="6" id="KW-1185">Reference proteome</keyword>
<keyword evidence="1" id="KW-0805">Transcription regulation</keyword>
<dbReference type="PANTHER" id="PTHR46796">
    <property type="entry name" value="HTH-TYPE TRANSCRIPTIONAL ACTIVATOR RHAS-RELATED"/>
    <property type="match status" value="1"/>
</dbReference>
<evidence type="ECO:0000256" key="1">
    <source>
        <dbReference type="ARBA" id="ARBA00023015"/>
    </source>
</evidence>
<dbReference type="InterPro" id="IPR050204">
    <property type="entry name" value="AraC_XylS_family_regulators"/>
</dbReference>
<sequence length="339" mass="39325">MSLNLCYGIQSLDPLSNMHFSQKSLICQNTDLSETHRNVSHIFKPHRLKPCSSSSTVSSLHHLQYGNLSISRLEYGLDVYIEPDSLTDFYLIQIPCHGYAEIEYEQQKFISYPQIAALLSPDLPLRMKWKANSPQIVLKICKNKLLLHCQHHLANYSLNAPIFAPQLDFSNINGQYFLQLFHQLLQAINSETHPLNHPLAMQQFESNIYNALLYGQSHSYYSQLCHTQDKYISPHFIKLAKDYIHNHLNENISTEILARHSGVSVRSLFLGFQKYLNMTPMQYLKDLRFKKVHSELIKGNQSITDIALKWGFTHLGRFSQEYKKRYGHTPSETKQHLSF</sequence>
<keyword evidence="3" id="KW-0804">Transcription</keyword>
<dbReference type="RefSeq" id="WP_005256269.1">
    <property type="nucleotide sequence ID" value="NZ_BMDR01000007.1"/>
</dbReference>
<dbReference type="InterPro" id="IPR018060">
    <property type="entry name" value="HTH_AraC"/>
</dbReference>
<dbReference type="SUPFAM" id="SSF46689">
    <property type="entry name" value="Homeodomain-like"/>
    <property type="match status" value="2"/>
</dbReference>
<dbReference type="InterPro" id="IPR009057">
    <property type="entry name" value="Homeodomain-like_sf"/>
</dbReference>
<dbReference type="HOGENOM" id="CLU_047930_0_1_6"/>
<comment type="caution">
    <text evidence="5">The sequence shown here is derived from an EMBL/GenBank/DDBJ whole genome shotgun (WGS) entry which is preliminary data.</text>
</comment>
<dbReference type="OrthoDB" id="9023142at2"/>
<dbReference type="GO" id="GO:0003700">
    <property type="term" value="F:DNA-binding transcription factor activity"/>
    <property type="evidence" value="ECO:0007669"/>
    <property type="project" value="InterPro"/>
</dbReference>
<dbReference type="AlphaFoldDB" id="N9NKQ3"/>
<dbReference type="Pfam" id="PF12833">
    <property type="entry name" value="HTH_18"/>
    <property type="match status" value="1"/>
</dbReference>
<evidence type="ECO:0000256" key="3">
    <source>
        <dbReference type="ARBA" id="ARBA00023163"/>
    </source>
</evidence>
<dbReference type="PRINTS" id="PR00032">
    <property type="entry name" value="HTHARAC"/>
</dbReference>
<dbReference type="Proteomes" id="UP000013173">
    <property type="component" value="Unassembled WGS sequence"/>
</dbReference>
<reference evidence="5 6" key="1">
    <citation type="submission" date="2013-02" db="EMBL/GenBank/DDBJ databases">
        <title>The Genome Sequence of Acinetobacter sp. NIPH 2168.</title>
        <authorList>
            <consortium name="The Broad Institute Genome Sequencing Platform"/>
            <consortium name="The Broad Institute Genome Sequencing Center for Infectious Disease"/>
            <person name="Cerqueira G."/>
            <person name="Feldgarden M."/>
            <person name="Courvalin P."/>
            <person name="Perichon B."/>
            <person name="Grillot-Courvalin C."/>
            <person name="Clermont D."/>
            <person name="Rocha E."/>
            <person name="Yoon E.-J."/>
            <person name="Nemec A."/>
            <person name="Walker B."/>
            <person name="Young S.K."/>
            <person name="Zeng Q."/>
            <person name="Gargeya S."/>
            <person name="Fitzgerald M."/>
            <person name="Haas B."/>
            <person name="Abouelleil A."/>
            <person name="Alvarado L."/>
            <person name="Arachchi H.M."/>
            <person name="Berlin A.M."/>
            <person name="Chapman S.B."/>
            <person name="Dewar J."/>
            <person name="Goldberg J."/>
            <person name="Griggs A."/>
            <person name="Gujja S."/>
            <person name="Hansen M."/>
            <person name="Howarth C."/>
            <person name="Imamovic A."/>
            <person name="Larimer J."/>
            <person name="McCowan C."/>
            <person name="Murphy C."/>
            <person name="Neiman D."/>
            <person name="Pearson M."/>
            <person name="Priest M."/>
            <person name="Roberts A."/>
            <person name="Saif S."/>
            <person name="Shea T."/>
            <person name="Sisk P."/>
            <person name="Sykes S."/>
            <person name="Wortman J."/>
            <person name="Nusbaum C."/>
            <person name="Birren B."/>
        </authorList>
    </citation>
    <scope>NUCLEOTIDE SEQUENCE [LARGE SCALE GENOMIC DNA]</scope>
    <source>
        <strain evidence="5 6">NIPH 2168</strain>
    </source>
</reference>
<dbReference type="InterPro" id="IPR035418">
    <property type="entry name" value="AraC-bd_2"/>
</dbReference>
<dbReference type="PROSITE" id="PS01124">
    <property type="entry name" value="HTH_ARAC_FAMILY_2"/>
    <property type="match status" value="1"/>
</dbReference>
<accession>N9NKQ3</accession>
<evidence type="ECO:0000256" key="2">
    <source>
        <dbReference type="ARBA" id="ARBA00023125"/>
    </source>
</evidence>
<dbReference type="GeneID" id="303684716"/>
<dbReference type="Pfam" id="PF14525">
    <property type="entry name" value="AraC_binding_2"/>
    <property type="match status" value="1"/>
</dbReference>
<protein>
    <recommendedName>
        <fullName evidence="4">HTH araC/xylS-type domain-containing protein</fullName>
    </recommendedName>
</protein>
<dbReference type="SMART" id="SM00342">
    <property type="entry name" value="HTH_ARAC"/>
    <property type="match status" value="1"/>
</dbReference>
<gene>
    <name evidence="5" type="ORF">F892_00816</name>
</gene>
<evidence type="ECO:0000313" key="6">
    <source>
        <dbReference type="Proteomes" id="UP000013173"/>
    </source>
</evidence>
<evidence type="ECO:0000313" key="5">
    <source>
        <dbReference type="EMBL" id="ENX21584.1"/>
    </source>
</evidence>
<name>N9NKQ3_9GAMM</name>